<dbReference type="InterPro" id="IPR036047">
    <property type="entry name" value="F-box-like_dom_sf"/>
</dbReference>
<proteinExistence type="predicted"/>
<evidence type="ECO:0000256" key="1">
    <source>
        <dbReference type="SAM" id="MobiDB-lite"/>
    </source>
</evidence>
<dbReference type="Pfam" id="PF12937">
    <property type="entry name" value="F-box-like"/>
    <property type="match status" value="1"/>
</dbReference>
<feature type="compositionally biased region" description="Polar residues" evidence="1">
    <location>
        <begin position="69"/>
        <end position="79"/>
    </location>
</feature>
<dbReference type="PANTHER" id="PTHR31482">
    <property type="entry name" value="ESTS AU081301(E20138)"/>
    <property type="match status" value="1"/>
</dbReference>
<feature type="domain" description="F-box" evidence="2">
    <location>
        <begin position="90"/>
        <end position="136"/>
    </location>
</feature>
<organism evidence="3 4">
    <name type="scientific">Lactuca saligna</name>
    <name type="common">Willowleaf lettuce</name>
    <dbReference type="NCBI Taxonomy" id="75948"/>
    <lineage>
        <taxon>Eukaryota</taxon>
        <taxon>Viridiplantae</taxon>
        <taxon>Streptophyta</taxon>
        <taxon>Embryophyta</taxon>
        <taxon>Tracheophyta</taxon>
        <taxon>Spermatophyta</taxon>
        <taxon>Magnoliopsida</taxon>
        <taxon>eudicotyledons</taxon>
        <taxon>Gunneridae</taxon>
        <taxon>Pentapetalae</taxon>
        <taxon>asterids</taxon>
        <taxon>campanulids</taxon>
        <taxon>Asterales</taxon>
        <taxon>Asteraceae</taxon>
        <taxon>Cichorioideae</taxon>
        <taxon>Cichorieae</taxon>
        <taxon>Lactucinae</taxon>
        <taxon>Lactuca</taxon>
    </lineage>
</organism>
<protein>
    <recommendedName>
        <fullName evidence="2">F-box domain-containing protein</fullName>
    </recommendedName>
</protein>
<dbReference type="Proteomes" id="UP001177003">
    <property type="component" value="Chromosome 5"/>
</dbReference>
<gene>
    <name evidence="3" type="ORF">LSALG_LOCUS24570</name>
</gene>
<dbReference type="PROSITE" id="PS50181">
    <property type="entry name" value="FBOX"/>
    <property type="match status" value="1"/>
</dbReference>
<dbReference type="PANTHER" id="PTHR31482:SF15">
    <property type="entry name" value="F-BOX DOMAIN-CONTAINING PROTEIN"/>
    <property type="match status" value="1"/>
</dbReference>
<dbReference type="EMBL" id="OX465081">
    <property type="protein sequence ID" value="CAI9285080.1"/>
    <property type="molecule type" value="Genomic_DNA"/>
</dbReference>
<dbReference type="AlphaFoldDB" id="A0AA35Z375"/>
<dbReference type="Gene3D" id="1.20.1280.50">
    <property type="match status" value="1"/>
</dbReference>
<keyword evidence="4" id="KW-1185">Reference proteome</keyword>
<name>A0AA35Z375_LACSI</name>
<evidence type="ECO:0000259" key="2">
    <source>
        <dbReference type="PROSITE" id="PS50181"/>
    </source>
</evidence>
<accession>A0AA35Z375</accession>
<dbReference type="SUPFAM" id="SSF81383">
    <property type="entry name" value="F-box domain"/>
    <property type="match status" value="1"/>
</dbReference>
<dbReference type="InterPro" id="IPR001810">
    <property type="entry name" value="F-box_dom"/>
</dbReference>
<dbReference type="SMART" id="SM00256">
    <property type="entry name" value="FBOX"/>
    <property type="match status" value="1"/>
</dbReference>
<reference evidence="3" key="1">
    <citation type="submission" date="2023-04" db="EMBL/GenBank/DDBJ databases">
        <authorList>
            <person name="Vijverberg K."/>
            <person name="Xiong W."/>
            <person name="Schranz E."/>
        </authorList>
    </citation>
    <scope>NUCLEOTIDE SEQUENCE</scope>
</reference>
<feature type="region of interest" description="Disordered" evidence="1">
    <location>
        <begin position="62"/>
        <end position="87"/>
    </location>
</feature>
<sequence length="407" mass="47295">MLIYFVTFISFIFFYKYTLPIKPLPSWGSEMRLLSFYFWENLSILFPSIKFLKNTQMTSNMTKKKKVNKSTTHSSENSKTTTTTTTTTTNPCLLDLPDLVLETILEKLEPSDLSTMACVSTSLKDICLSDFLWKRHMEEKWGRIIGSAAQREWELHIATQKESRNYFFDGGEGGFLVKYLSKLMPVVVFKSNFNGKRKQMEISCESSNDCSIVSFYRALETGNFWFPAQVFNRENGHVGFIMSCYDAELCYDSHTDTFEARYPPHGTRAIASESGVTWERLRAAPVDNSPHDLLISNSLNDLRPKDHIEIQWRRNKQFPYGWWYGVIGHLESCDGNTTHCRCHTSNTLVLEFKQYTPGSRWRHMTINRKDHREEGNETEGFYGGIKKLYNKDDISMWQQFWPAGILE</sequence>
<evidence type="ECO:0000313" key="3">
    <source>
        <dbReference type="EMBL" id="CAI9285080.1"/>
    </source>
</evidence>
<evidence type="ECO:0000313" key="4">
    <source>
        <dbReference type="Proteomes" id="UP001177003"/>
    </source>
</evidence>